<evidence type="ECO:0000313" key="3">
    <source>
        <dbReference type="Proteomes" id="UP001601444"/>
    </source>
</evidence>
<keyword evidence="1" id="KW-1133">Transmembrane helix</keyword>
<keyword evidence="1" id="KW-0472">Membrane</keyword>
<keyword evidence="1" id="KW-0812">Transmembrane</keyword>
<dbReference type="Proteomes" id="UP001601444">
    <property type="component" value="Unassembled WGS sequence"/>
</dbReference>
<sequence>MTPLRGDRGGATVAACLALAGLLCATVLVGQVGVVVVARHRAQAAADLGALAGAAALAAGPAEACARAAEPARRMGAVLRRCVVEQWDVEVSVEVETELGVLGTRTVWGIARAGPVDSG</sequence>
<dbReference type="EMBL" id="JBIAMX010000001">
    <property type="protein sequence ID" value="MFF0541746.1"/>
    <property type="molecule type" value="Genomic_DNA"/>
</dbReference>
<keyword evidence="3" id="KW-1185">Reference proteome</keyword>
<dbReference type="InterPro" id="IPR021202">
    <property type="entry name" value="Rv3654c-like"/>
</dbReference>
<dbReference type="RefSeq" id="WP_387698841.1">
    <property type="nucleotide sequence ID" value="NZ_JBIAMX010000001.1"/>
</dbReference>
<protein>
    <submittedName>
        <fullName evidence="2">Rv3654c family TadE-like protein</fullName>
    </submittedName>
</protein>
<evidence type="ECO:0000256" key="1">
    <source>
        <dbReference type="SAM" id="Phobius"/>
    </source>
</evidence>
<evidence type="ECO:0000313" key="2">
    <source>
        <dbReference type="EMBL" id="MFF0541746.1"/>
    </source>
</evidence>
<feature type="transmembrane region" description="Helical" evidence="1">
    <location>
        <begin position="12"/>
        <end position="38"/>
    </location>
</feature>
<accession>A0ABW6PH67</accession>
<name>A0ABW6PH67_9NOCA</name>
<proteinExistence type="predicted"/>
<organism evidence="2 3">
    <name type="scientific">Nocardia thailandica</name>
    <dbReference type="NCBI Taxonomy" id="257275"/>
    <lineage>
        <taxon>Bacteria</taxon>
        <taxon>Bacillati</taxon>
        <taxon>Actinomycetota</taxon>
        <taxon>Actinomycetes</taxon>
        <taxon>Mycobacteriales</taxon>
        <taxon>Nocardiaceae</taxon>
        <taxon>Nocardia</taxon>
    </lineage>
</organism>
<gene>
    <name evidence="2" type="ORF">ACFYTF_02815</name>
</gene>
<dbReference type="NCBIfam" id="TIGR03816">
    <property type="entry name" value="tadE_like_DECH"/>
    <property type="match status" value="1"/>
</dbReference>
<reference evidence="2 3" key="1">
    <citation type="submission" date="2024-10" db="EMBL/GenBank/DDBJ databases">
        <title>The Natural Products Discovery Center: Release of the First 8490 Sequenced Strains for Exploring Actinobacteria Biosynthetic Diversity.</title>
        <authorList>
            <person name="Kalkreuter E."/>
            <person name="Kautsar S.A."/>
            <person name="Yang D."/>
            <person name="Bader C.D."/>
            <person name="Teijaro C.N."/>
            <person name="Fluegel L."/>
            <person name="Davis C.M."/>
            <person name="Simpson J.R."/>
            <person name="Lauterbach L."/>
            <person name="Steele A.D."/>
            <person name="Gui C."/>
            <person name="Meng S."/>
            <person name="Li G."/>
            <person name="Viehrig K."/>
            <person name="Ye F."/>
            <person name="Su P."/>
            <person name="Kiefer A.F."/>
            <person name="Nichols A."/>
            <person name="Cepeda A.J."/>
            <person name="Yan W."/>
            <person name="Fan B."/>
            <person name="Jiang Y."/>
            <person name="Adhikari A."/>
            <person name="Zheng C.-J."/>
            <person name="Schuster L."/>
            <person name="Cowan T.M."/>
            <person name="Smanski M.J."/>
            <person name="Chevrette M.G."/>
            <person name="De Carvalho L.P.S."/>
            <person name="Shen B."/>
        </authorList>
    </citation>
    <scope>NUCLEOTIDE SEQUENCE [LARGE SCALE GENOMIC DNA]</scope>
    <source>
        <strain evidence="2 3">NPDC004045</strain>
    </source>
</reference>
<comment type="caution">
    <text evidence="2">The sequence shown here is derived from an EMBL/GenBank/DDBJ whole genome shotgun (WGS) entry which is preliminary data.</text>
</comment>